<evidence type="ECO:0008006" key="3">
    <source>
        <dbReference type="Google" id="ProtNLM"/>
    </source>
</evidence>
<evidence type="ECO:0000256" key="1">
    <source>
        <dbReference type="SAM" id="MobiDB-lite"/>
    </source>
</evidence>
<reference evidence="2" key="1">
    <citation type="journal article" date="2015" name="Nature">
        <title>Complex archaea that bridge the gap between prokaryotes and eukaryotes.</title>
        <authorList>
            <person name="Spang A."/>
            <person name="Saw J.H."/>
            <person name="Jorgensen S.L."/>
            <person name="Zaremba-Niedzwiedzka K."/>
            <person name="Martijn J."/>
            <person name="Lind A.E."/>
            <person name="van Eijk R."/>
            <person name="Schleper C."/>
            <person name="Guy L."/>
            <person name="Ettema T.J."/>
        </authorList>
    </citation>
    <scope>NUCLEOTIDE SEQUENCE</scope>
</reference>
<dbReference type="Pfam" id="PF06074">
    <property type="entry name" value="Portal_Mu"/>
    <property type="match status" value="1"/>
</dbReference>
<feature type="non-terminal residue" evidence="2">
    <location>
        <position position="285"/>
    </location>
</feature>
<name>A0A0F8YEC3_9ZZZZ</name>
<accession>A0A0F8YEC3</accession>
<sequence length="285" mass="31576">MVSGNDNGKGLASQQTPEQLAQRPTSGERTKAQAGVGGLLMLGPSDPRGMAGIFEPPPATFTTFRKIRANPTVTMARVASLAPIKRAPVAVIGTDDAKDEWVDFIKDNLLPAWPMLCRESLRAIEYGFQSFEKVFDQLPDGSLVIRKFKPLLPDKTRVIMDRQNGQFLGVKNQSIDVPASNVFLYPHDMEAGNFYGRSRYENVRKSWWRWDQTADRLGMYGKKVSGATPIIHYPEGEANDKTGNKEETWKLALAVLDNLSENMRGVAVPNTIVSYAEDMLKAGVD</sequence>
<feature type="region of interest" description="Disordered" evidence="1">
    <location>
        <begin position="1"/>
        <end position="36"/>
    </location>
</feature>
<evidence type="ECO:0000313" key="2">
    <source>
        <dbReference type="EMBL" id="KKK79783.1"/>
    </source>
</evidence>
<dbReference type="InterPro" id="IPR009279">
    <property type="entry name" value="Portal_Mu"/>
</dbReference>
<organism evidence="2">
    <name type="scientific">marine sediment metagenome</name>
    <dbReference type="NCBI Taxonomy" id="412755"/>
    <lineage>
        <taxon>unclassified sequences</taxon>
        <taxon>metagenomes</taxon>
        <taxon>ecological metagenomes</taxon>
    </lineage>
</organism>
<feature type="compositionally biased region" description="Polar residues" evidence="1">
    <location>
        <begin position="1"/>
        <end position="25"/>
    </location>
</feature>
<gene>
    <name evidence="2" type="ORF">LCGC14_2830030</name>
</gene>
<dbReference type="AlphaFoldDB" id="A0A0F8YEC3"/>
<dbReference type="EMBL" id="LAZR01053868">
    <property type="protein sequence ID" value="KKK79783.1"/>
    <property type="molecule type" value="Genomic_DNA"/>
</dbReference>
<proteinExistence type="predicted"/>
<protein>
    <recommendedName>
        <fullName evidence="3">Phage portal protein</fullName>
    </recommendedName>
</protein>
<comment type="caution">
    <text evidence="2">The sequence shown here is derived from an EMBL/GenBank/DDBJ whole genome shotgun (WGS) entry which is preliminary data.</text>
</comment>